<keyword evidence="2" id="KW-0732">Signal</keyword>
<dbReference type="Gene3D" id="2.40.50.100">
    <property type="match status" value="1"/>
</dbReference>
<gene>
    <name evidence="3" type="ordered locus">Trad_1176</name>
</gene>
<evidence type="ECO:0000313" key="4">
    <source>
        <dbReference type="Proteomes" id="UP000000379"/>
    </source>
</evidence>
<dbReference type="SUPFAM" id="SSF111369">
    <property type="entry name" value="HlyD-like secretion proteins"/>
    <property type="match status" value="2"/>
</dbReference>
<dbReference type="HOGENOM" id="CLU_018816_17_0_0"/>
<dbReference type="KEGG" id="tra:Trad_1176"/>
<dbReference type="STRING" id="649638.Trad_1176"/>
<reference evidence="3 4" key="2">
    <citation type="journal article" date="2011" name="Stand. Genomic Sci.">
        <title>Complete genome sequence of Truepera radiovictrix type strain (RQ-24).</title>
        <authorList>
            <person name="Ivanova N."/>
            <person name="Rohde C."/>
            <person name="Munk C."/>
            <person name="Nolan M."/>
            <person name="Lucas S."/>
            <person name="Del Rio T.G."/>
            <person name="Tice H."/>
            <person name="Deshpande S."/>
            <person name="Cheng J.F."/>
            <person name="Tapia R."/>
            <person name="Han C."/>
            <person name="Goodwin L."/>
            <person name="Pitluck S."/>
            <person name="Liolios K."/>
            <person name="Mavromatis K."/>
            <person name="Mikhailova N."/>
            <person name="Pati A."/>
            <person name="Chen A."/>
            <person name="Palaniappan K."/>
            <person name="Land M."/>
            <person name="Hauser L."/>
            <person name="Chang Y.J."/>
            <person name="Jeffries C.D."/>
            <person name="Brambilla E."/>
            <person name="Rohde M."/>
            <person name="Goker M."/>
            <person name="Tindall B.J."/>
            <person name="Woyke T."/>
            <person name="Bristow J."/>
            <person name="Eisen J.A."/>
            <person name="Markowitz V."/>
            <person name="Hugenholtz P."/>
            <person name="Kyrpides N.C."/>
            <person name="Klenk H.P."/>
            <person name="Lapidus A."/>
        </authorList>
    </citation>
    <scope>NUCLEOTIDE SEQUENCE [LARGE SCALE GENOMIC DNA]</scope>
    <source>
        <strain evidence="4">DSM 17093 / CIP 108686 / LMG 22925 / RQ-24</strain>
    </source>
</reference>
<reference evidence="4" key="1">
    <citation type="submission" date="2010-05" db="EMBL/GenBank/DDBJ databases">
        <title>The complete genome of Truepera radiovictris DSM 17093.</title>
        <authorList>
            <consortium name="US DOE Joint Genome Institute (JGI-PGF)"/>
            <person name="Lucas S."/>
            <person name="Copeland A."/>
            <person name="Lapidus A."/>
            <person name="Glavina del Rio T."/>
            <person name="Dalin E."/>
            <person name="Tice H."/>
            <person name="Bruce D."/>
            <person name="Goodwin L."/>
            <person name="Pitluck S."/>
            <person name="Kyrpides N."/>
            <person name="Mavromatis K."/>
            <person name="Ovchinnikova G."/>
            <person name="Munk A.C."/>
            <person name="Detter J.C."/>
            <person name="Han C."/>
            <person name="Tapia R."/>
            <person name="Land M."/>
            <person name="Hauser L."/>
            <person name="Markowitz V."/>
            <person name="Cheng J.-F."/>
            <person name="Hugenholtz P."/>
            <person name="Woyke T."/>
            <person name="Wu D."/>
            <person name="Tindall B."/>
            <person name="Pomrenke H.G."/>
            <person name="Brambilla E."/>
            <person name="Klenk H.-P."/>
            <person name="Eisen J.A."/>
        </authorList>
    </citation>
    <scope>NUCLEOTIDE SEQUENCE [LARGE SCALE GENOMIC DNA]</scope>
    <source>
        <strain evidence="4">DSM 17093 / CIP 108686 / LMG 22925 / RQ-24</strain>
    </source>
</reference>
<feature type="coiled-coil region" evidence="1">
    <location>
        <begin position="166"/>
        <end position="225"/>
    </location>
</feature>
<dbReference type="EMBL" id="CP002049">
    <property type="protein sequence ID" value="ADI14301.1"/>
    <property type="molecule type" value="Genomic_DNA"/>
</dbReference>
<keyword evidence="1" id="KW-0175">Coiled coil</keyword>
<sequence length="406" mass="42072">MRAPLHPLLCAALALLALLPGVASAAPQTGGELFVRSVRTVRAETGTLTVTRSATATIEPARESRVSAATTGQVARIAAREGSRVAAGEVVVYLDDEALRLNRDNAALAVESARINLQSAERASASGDAQAQAALQAARAGLEAAREAYEAGAALFEAGGLARSELTQLRVQLEQAEASYLQAKGTAEASRLAPSEDLELLRLQLEQAQTQLRQAEAALRDAELRAPFSGEIAELLVEEGEFIGAGSPAFRVVGTEGRLARFDVPPADAPRLLEAGLIWLPYGGLDYAARPLRASQTQGGRLVTLVAEIYPSETPIPTGTVTQFSYELTLAEGTLLPSAALRASGGEAQVLVVEGGVVQARTVQVVGEAGAQVAVTGLAPGTEVVFPVPADLPPGTPVQVIEEGAP</sequence>
<feature type="chain" id="PRO_5003094344" evidence="2">
    <location>
        <begin position="26"/>
        <end position="406"/>
    </location>
</feature>
<evidence type="ECO:0000313" key="3">
    <source>
        <dbReference type="EMBL" id="ADI14301.1"/>
    </source>
</evidence>
<name>D7CW38_TRURR</name>
<dbReference type="Gene3D" id="1.10.287.470">
    <property type="entry name" value="Helix hairpin bin"/>
    <property type="match status" value="1"/>
</dbReference>
<keyword evidence="4" id="KW-1185">Reference proteome</keyword>
<evidence type="ECO:0000256" key="2">
    <source>
        <dbReference type="SAM" id="SignalP"/>
    </source>
</evidence>
<dbReference type="PANTHER" id="PTHR30469">
    <property type="entry name" value="MULTIDRUG RESISTANCE PROTEIN MDTA"/>
    <property type="match status" value="1"/>
</dbReference>
<organism evidence="3 4">
    <name type="scientific">Truepera radiovictrix (strain DSM 17093 / CIP 108686 / LMG 22925 / RQ-24)</name>
    <dbReference type="NCBI Taxonomy" id="649638"/>
    <lineage>
        <taxon>Bacteria</taxon>
        <taxon>Thermotogati</taxon>
        <taxon>Deinococcota</taxon>
        <taxon>Deinococci</taxon>
        <taxon>Trueperales</taxon>
        <taxon>Trueperaceae</taxon>
        <taxon>Truepera</taxon>
    </lineage>
</organism>
<dbReference type="Proteomes" id="UP000000379">
    <property type="component" value="Chromosome"/>
</dbReference>
<dbReference type="PANTHER" id="PTHR30469:SF15">
    <property type="entry name" value="HLYD FAMILY OF SECRETION PROTEINS"/>
    <property type="match status" value="1"/>
</dbReference>
<dbReference type="OrthoDB" id="31074at2"/>
<dbReference type="Gene3D" id="2.40.420.20">
    <property type="match status" value="1"/>
</dbReference>
<accession>D7CW38</accession>
<dbReference type="eggNOG" id="COG0845">
    <property type="taxonomic scope" value="Bacteria"/>
</dbReference>
<feature type="signal peptide" evidence="2">
    <location>
        <begin position="1"/>
        <end position="25"/>
    </location>
</feature>
<protein>
    <submittedName>
        <fullName evidence="3">Efflux transporter, RND family, MFP subunit</fullName>
    </submittedName>
</protein>
<evidence type="ECO:0000256" key="1">
    <source>
        <dbReference type="SAM" id="Coils"/>
    </source>
</evidence>
<dbReference type="AlphaFoldDB" id="D7CW38"/>
<proteinExistence type="predicted"/>
<dbReference type="GO" id="GO:0015562">
    <property type="term" value="F:efflux transmembrane transporter activity"/>
    <property type="evidence" value="ECO:0007669"/>
    <property type="project" value="TreeGrafter"/>
</dbReference>
<dbReference type="GO" id="GO:1990281">
    <property type="term" value="C:efflux pump complex"/>
    <property type="evidence" value="ECO:0007669"/>
    <property type="project" value="TreeGrafter"/>
</dbReference>
<dbReference type="Gene3D" id="2.40.30.170">
    <property type="match status" value="1"/>
</dbReference>
<dbReference type="RefSeq" id="WP_013177672.1">
    <property type="nucleotide sequence ID" value="NC_014221.1"/>
</dbReference>